<dbReference type="AlphaFoldDB" id="A0A3N4LTQ2"/>
<accession>A0A3N4LTQ2</accession>
<dbReference type="InParanoid" id="A0A3N4LTQ2"/>
<dbReference type="Proteomes" id="UP000267821">
    <property type="component" value="Unassembled WGS sequence"/>
</dbReference>
<gene>
    <name evidence="1" type="ORF">L211DRAFT_837532</name>
</gene>
<dbReference type="EMBL" id="ML121541">
    <property type="protein sequence ID" value="RPB24602.1"/>
    <property type="molecule type" value="Genomic_DNA"/>
</dbReference>
<evidence type="ECO:0000313" key="1">
    <source>
        <dbReference type="EMBL" id="RPB24602.1"/>
    </source>
</evidence>
<proteinExistence type="predicted"/>
<name>A0A3N4LTQ2_9PEZI</name>
<keyword evidence="2" id="KW-1185">Reference proteome</keyword>
<reference evidence="1 2" key="1">
    <citation type="journal article" date="2018" name="Nat. Ecol. Evol.">
        <title>Pezizomycetes genomes reveal the molecular basis of ectomycorrhizal truffle lifestyle.</title>
        <authorList>
            <person name="Murat C."/>
            <person name="Payen T."/>
            <person name="Noel B."/>
            <person name="Kuo A."/>
            <person name="Morin E."/>
            <person name="Chen J."/>
            <person name="Kohler A."/>
            <person name="Krizsan K."/>
            <person name="Balestrini R."/>
            <person name="Da Silva C."/>
            <person name="Montanini B."/>
            <person name="Hainaut M."/>
            <person name="Levati E."/>
            <person name="Barry K.W."/>
            <person name="Belfiori B."/>
            <person name="Cichocki N."/>
            <person name="Clum A."/>
            <person name="Dockter R.B."/>
            <person name="Fauchery L."/>
            <person name="Guy J."/>
            <person name="Iotti M."/>
            <person name="Le Tacon F."/>
            <person name="Lindquist E.A."/>
            <person name="Lipzen A."/>
            <person name="Malagnac F."/>
            <person name="Mello A."/>
            <person name="Molinier V."/>
            <person name="Miyauchi S."/>
            <person name="Poulain J."/>
            <person name="Riccioni C."/>
            <person name="Rubini A."/>
            <person name="Sitrit Y."/>
            <person name="Splivallo R."/>
            <person name="Traeger S."/>
            <person name="Wang M."/>
            <person name="Zifcakova L."/>
            <person name="Wipf D."/>
            <person name="Zambonelli A."/>
            <person name="Paolocci F."/>
            <person name="Nowrousian M."/>
            <person name="Ottonello S."/>
            <person name="Baldrian P."/>
            <person name="Spatafora J.W."/>
            <person name="Henrissat B."/>
            <person name="Nagy L.G."/>
            <person name="Aury J.M."/>
            <person name="Wincker P."/>
            <person name="Grigoriev I.V."/>
            <person name="Bonfante P."/>
            <person name="Martin F.M."/>
        </authorList>
    </citation>
    <scope>NUCLEOTIDE SEQUENCE [LARGE SCALE GENOMIC DNA]</scope>
    <source>
        <strain evidence="1 2">ATCC MYA-4762</strain>
    </source>
</reference>
<sequence>MYHKVPLLGAGSWQLVTILPACGPGYHSKQMVDIGSLFHNLTIPPFSCSTTEQSFSCAYFTLHAAAAPVEWSP</sequence>
<organism evidence="1 2">
    <name type="scientific">Terfezia boudieri ATCC MYA-4762</name>
    <dbReference type="NCBI Taxonomy" id="1051890"/>
    <lineage>
        <taxon>Eukaryota</taxon>
        <taxon>Fungi</taxon>
        <taxon>Dikarya</taxon>
        <taxon>Ascomycota</taxon>
        <taxon>Pezizomycotina</taxon>
        <taxon>Pezizomycetes</taxon>
        <taxon>Pezizales</taxon>
        <taxon>Pezizaceae</taxon>
        <taxon>Terfezia</taxon>
    </lineage>
</organism>
<evidence type="ECO:0000313" key="2">
    <source>
        <dbReference type="Proteomes" id="UP000267821"/>
    </source>
</evidence>
<protein>
    <submittedName>
        <fullName evidence="1">Uncharacterized protein</fullName>
    </submittedName>
</protein>